<feature type="region of interest" description="Disordered" evidence="9">
    <location>
        <begin position="1"/>
        <end position="23"/>
    </location>
</feature>
<dbReference type="GO" id="GO:0007155">
    <property type="term" value="P:cell adhesion"/>
    <property type="evidence" value="ECO:0007669"/>
    <property type="project" value="UniProtKB-KW"/>
</dbReference>
<dbReference type="PANTHER" id="PTHR46507">
    <property type="entry name" value="AFADIN- AND ALPHA-ACTININ-BINDING PROTEIN"/>
    <property type="match status" value="1"/>
</dbReference>
<dbReference type="GO" id="GO:0036064">
    <property type="term" value="C:ciliary basal body"/>
    <property type="evidence" value="ECO:0000318"/>
    <property type="project" value="GO_Central"/>
</dbReference>
<organism evidence="10 11">
    <name type="scientific">Ciona intestinalis</name>
    <name type="common">Transparent sea squirt</name>
    <name type="synonym">Ascidia intestinalis</name>
    <dbReference type="NCBI Taxonomy" id="7719"/>
    <lineage>
        <taxon>Eukaryota</taxon>
        <taxon>Metazoa</taxon>
        <taxon>Chordata</taxon>
        <taxon>Tunicata</taxon>
        <taxon>Ascidiacea</taxon>
        <taxon>Phlebobranchia</taxon>
        <taxon>Cionidae</taxon>
        <taxon>Ciona</taxon>
    </lineage>
</organism>
<evidence type="ECO:0000256" key="7">
    <source>
        <dbReference type="ARBA" id="ARBA00023054"/>
    </source>
</evidence>
<dbReference type="InterPro" id="IPR052300">
    <property type="entry name" value="Adhesion_Centrosome_assoc"/>
</dbReference>
<keyword evidence="11" id="KW-1185">Reference proteome</keyword>
<keyword evidence="8" id="KW-0206">Cytoskeleton</keyword>
<dbReference type="Ensembl" id="ENSCINT00000029323.2">
    <property type="protein sequence ID" value="ENSCINP00000029077.2"/>
    <property type="gene ID" value="ENSCING00000016996.2"/>
</dbReference>
<dbReference type="Pfam" id="PF11559">
    <property type="entry name" value="ADIP"/>
    <property type="match status" value="1"/>
</dbReference>
<evidence type="ECO:0000256" key="5">
    <source>
        <dbReference type="ARBA" id="ARBA00022889"/>
    </source>
</evidence>
<dbReference type="GO" id="GO:0035735">
    <property type="term" value="P:intraciliary transport involved in cilium assembly"/>
    <property type="evidence" value="ECO:0000318"/>
    <property type="project" value="GO_Central"/>
</dbReference>
<dbReference type="STRING" id="7719.ENSCINP00000029077"/>
<evidence type="ECO:0000256" key="6">
    <source>
        <dbReference type="ARBA" id="ARBA00022949"/>
    </source>
</evidence>
<evidence type="ECO:0000256" key="9">
    <source>
        <dbReference type="SAM" id="MobiDB-lite"/>
    </source>
</evidence>
<dbReference type="GO" id="GO:0034451">
    <property type="term" value="C:centriolar satellite"/>
    <property type="evidence" value="ECO:0000318"/>
    <property type="project" value="GO_Central"/>
</dbReference>
<feature type="compositionally biased region" description="Polar residues" evidence="9">
    <location>
        <begin position="272"/>
        <end position="281"/>
    </location>
</feature>
<keyword evidence="7" id="KW-0175">Coiled coil</keyword>
<dbReference type="PANTHER" id="PTHR46507:SF4">
    <property type="entry name" value="SSX FAMILY MEMBER 2 INTERACTING PROTEIN"/>
    <property type="match status" value="1"/>
</dbReference>
<dbReference type="GO" id="GO:0070161">
    <property type="term" value="C:anchoring junction"/>
    <property type="evidence" value="ECO:0007669"/>
    <property type="project" value="UniProtKB-SubCell"/>
</dbReference>
<evidence type="ECO:0000313" key="10">
    <source>
        <dbReference type="Ensembl" id="ENSCINP00000029077.2"/>
    </source>
</evidence>
<dbReference type="HOGENOM" id="CLU_606287_0_0_1"/>
<dbReference type="EMBL" id="EAAA01002198">
    <property type="status" value="NOT_ANNOTATED_CDS"/>
    <property type="molecule type" value="Genomic_DNA"/>
</dbReference>
<dbReference type="InParanoid" id="F7A102"/>
<keyword evidence="6" id="KW-0965">Cell junction</keyword>
<evidence type="ECO:0000313" key="11">
    <source>
        <dbReference type="Proteomes" id="UP000008144"/>
    </source>
</evidence>
<evidence type="ECO:0000256" key="8">
    <source>
        <dbReference type="ARBA" id="ARBA00023212"/>
    </source>
</evidence>
<dbReference type="FunCoup" id="F7A102">
    <property type="interactions" value="3"/>
</dbReference>
<evidence type="ECO:0000256" key="1">
    <source>
        <dbReference type="ARBA" id="ARBA00004282"/>
    </source>
</evidence>
<keyword evidence="5" id="KW-0130">Cell adhesion</keyword>
<reference evidence="10" key="4">
    <citation type="submission" date="2025-09" db="UniProtKB">
        <authorList>
            <consortium name="Ensembl"/>
        </authorList>
    </citation>
    <scope>IDENTIFICATION</scope>
</reference>
<dbReference type="InterPro" id="IPR021622">
    <property type="entry name" value="Afadin/alpha-actinin-bd"/>
</dbReference>
<keyword evidence="4" id="KW-0963">Cytoplasm</keyword>
<reference evidence="10" key="3">
    <citation type="submission" date="2025-08" db="UniProtKB">
        <authorList>
            <consortium name="Ensembl"/>
        </authorList>
    </citation>
    <scope>IDENTIFICATION</scope>
</reference>
<comment type="subcellular location">
    <subcellularLocation>
        <location evidence="1">Cell junction</location>
    </subcellularLocation>
    <subcellularLocation>
        <location evidence="2">Cytoplasm</location>
        <location evidence="2">Cytoskeleton</location>
        <location evidence="2">Microtubule organizing center</location>
        <location evidence="2">Centrosome</location>
        <location evidence="2">Centriolar satellite</location>
    </subcellularLocation>
</comment>
<evidence type="ECO:0000256" key="4">
    <source>
        <dbReference type="ARBA" id="ARBA00022490"/>
    </source>
</evidence>
<proteinExistence type="inferred from homology"/>
<sequence length="452" mass="53009">MESSEAGSVSSRSRSSSNQSSSDMFSKKHLTFCSPDTLLQRAEFLNQEISVLGYPAILVDDALDPVAMINVLHDLVNSYRQLLSCNSEISTELKSSECESARLEHLLLQAKDDVANIDRSLKSKCSEVSYVNEKFESFRKKLRIEQEKCRRLSLDLINRDAQYKHEKKKKAQEVERMQTKLQQLLQDKRHEKVLGIDMLNLMERPEGRRGKWTTEKSKKNNELEMYHMIINNYEDANKKLLEENSEIRKYLKQMQEELITALNEKSAANIADGNQGTNESGSKPDLVNGGVKISEPIRDNLFEMPYEMVKDDIERNLTLRWKAVQKEIQNKNLQTTVPDMNYIIVIQRINEHLYEMMRKMEECKKIIEEQQRLIDYLTTSQASTSSQHFSDSYFLEEKSELERNKGMFYQQRISFEKERQVYTDALIQLGIDRQKFEEQRSRWLQKHFLQLT</sequence>
<feature type="region of interest" description="Disordered" evidence="9">
    <location>
        <begin position="270"/>
        <end position="290"/>
    </location>
</feature>
<comment type="similarity">
    <text evidence="3">Belongs to the ADIP family.</text>
</comment>
<dbReference type="Proteomes" id="UP000008144">
    <property type="component" value="Chromosome 5"/>
</dbReference>
<protein>
    <submittedName>
        <fullName evidence="10">Uncharacterized protein</fullName>
    </submittedName>
</protein>
<reference evidence="11" key="1">
    <citation type="journal article" date="2002" name="Science">
        <title>The draft genome of Ciona intestinalis: insights into chordate and vertebrate origins.</title>
        <authorList>
            <person name="Dehal P."/>
            <person name="Satou Y."/>
            <person name="Campbell R.K."/>
            <person name="Chapman J."/>
            <person name="Degnan B."/>
            <person name="De Tomaso A."/>
            <person name="Davidson B."/>
            <person name="Di Gregorio A."/>
            <person name="Gelpke M."/>
            <person name="Goodstein D.M."/>
            <person name="Harafuji N."/>
            <person name="Hastings K.E."/>
            <person name="Ho I."/>
            <person name="Hotta K."/>
            <person name="Huang W."/>
            <person name="Kawashima T."/>
            <person name="Lemaire P."/>
            <person name="Martinez D."/>
            <person name="Meinertzhagen I.A."/>
            <person name="Necula S."/>
            <person name="Nonaka M."/>
            <person name="Putnam N."/>
            <person name="Rash S."/>
            <person name="Saiga H."/>
            <person name="Satake M."/>
            <person name="Terry A."/>
            <person name="Yamada L."/>
            <person name="Wang H.G."/>
            <person name="Awazu S."/>
            <person name="Azumi K."/>
            <person name="Boore J."/>
            <person name="Branno M."/>
            <person name="Chin-Bow S."/>
            <person name="DeSantis R."/>
            <person name="Doyle S."/>
            <person name="Francino P."/>
            <person name="Keys D.N."/>
            <person name="Haga S."/>
            <person name="Hayashi H."/>
            <person name="Hino K."/>
            <person name="Imai K.S."/>
            <person name="Inaba K."/>
            <person name="Kano S."/>
            <person name="Kobayashi K."/>
            <person name="Kobayashi M."/>
            <person name="Lee B.I."/>
            <person name="Makabe K.W."/>
            <person name="Manohar C."/>
            <person name="Matassi G."/>
            <person name="Medina M."/>
            <person name="Mochizuki Y."/>
            <person name="Mount S."/>
            <person name="Morishita T."/>
            <person name="Miura S."/>
            <person name="Nakayama A."/>
            <person name="Nishizaka S."/>
            <person name="Nomoto H."/>
            <person name="Ohta F."/>
            <person name="Oishi K."/>
            <person name="Rigoutsos I."/>
            <person name="Sano M."/>
            <person name="Sasaki A."/>
            <person name="Sasakura Y."/>
            <person name="Shoguchi E."/>
            <person name="Shin-i T."/>
            <person name="Spagnuolo A."/>
            <person name="Stainier D."/>
            <person name="Suzuki M.M."/>
            <person name="Tassy O."/>
            <person name="Takatori N."/>
            <person name="Tokuoka M."/>
            <person name="Yagi K."/>
            <person name="Yoshizaki F."/>
            <person name="Wada S."/>
            <person name="Zhang C."/>
            <person name="Hyatt P.D."/>
            <person name="Larimer F."/>
            <person name="Detter C."/>
            <person name="Doggett N."/>
            <person name="Glavina T."/>
            <person name="Hawkins T."/>
            <person name="Richardson P."/>
            <person name="Lucas S."/>
            <person name="Kohara Y."/>
            <person name="Levine M."/>
            <person name="Satoh N."/>
            <person name="Rokhsar D.S."/>
        </authorList>
    </citation>
    <scope>NUCLEOTIDE SEQUENCE [LARGE SCALE GENOMIC DNA]</scope>
</reference>
<evidence type="ECO:0000256" key="3">
    <source>
        <dbReference type="ARBA" id="ARBA00009291"/>
    </source>
</evidence>
<accession>F7A102</accession>
<evidence type="ECO:0000256" key="2">
    <source>
        <dbReference type="ARBA" id="ARBA00004607"/>
    </source>
</evidence>
<reference evidence="10" key="2">
    <citation type="journal article" date="2008" name="Genome Biol.">
        <title>Improved genome assembly and evidence-based global gene model set for the chordate Ciona intestinalis: new insight into intron and operon populations.</title>
        <authorList>
            <person name="Satou Y."/>
            <person name="Mineta K."/>
            <person name="Ogasawara M."/>
            <person name="Sasakura Y."/>
            <person name="Shoguchi E."/>
            <person name="Ueno K."/>
            <person name="Yamada L."/>
            <person name="Matsumoto J."/>
            <person name="Wasserscheid J."/>
            <person name="Dewar K."/>
            <person name="Wiley G.B."/>
            <person name="Macmil S.L."/>
            <person name="Roe B.A."/>
            <person name="Zeller R.W."/>
            <person name="Hastings K.E."/>
            <person name="Lemaire P."/>
            <person name="Lindquist E."/>
            <person name="Endo T."/>
            <person name="Hotta K."/>
            <person name="Inaba K."/>
        </authorList>
    </citation>
    <scope>NUCLEOTIDE SEQUENCE [LARGE SCALE GENOMIC DNA]</scope>
    <source>
        <strain evidence="10">wild type</strain>
    </source>
</reference>
<dbReference type="AlphaFoldDB" id="F7A102"/>
<name>F7A102_CIOIN</name>
<dbReference type="GeneTree" id="ENSGT00390000007688"/>
<dbReference type="OMA" id="QHCKEMI"/>